<name>A0A6A6D558_ZASCE</name>
<dbReference type="EMBL" id="ML993579">
    <property type="protein sequence ID" value="KAF2174195.1"/>
    <property type="molecule type" value="Genomic_DNA"/>
</dbReference>
<dbReference type="AlphaFoldDB" id="A0A6A6D558"/>
<protein>
    <submittedName>
        <fullName evidence="2">Uncharacterized protein</fullName>
    </submittedName>
</protein>
<sequence length="307" mass="33503">MLKQFLRSARPPRRKRRNNNVDDFEPEAIPLIDHPSSNIHIPSKPRPTPPTRQEQRHSQIMHFTKVVAVTMTAVGLMAPAVAAPVPQRDSIVALQQEGCVNWACCPKGDLHVPYAWVRSDDGDISKREEDFLSTEMNEQTAEKVVPIPGGFLCEGPLCAAADGLTRKEDSTSKRESDFVNIDMNDQVSESMPFPGGAIDVVEDGIGRAFGDEPDEKTTDAIEQRQCVQHCLFGGICFCMPGEVDKDGISENTLSNPAVDKSVNSLDDQSKPDDIAVKRDGGEGDPDDCNPIRECHTGSGMKPGSPPI</sequence>
<keyword evidence="3" id="KW-1185">Reference proteome</keyword>
<evidence type="ECO:0000313" key="3">
    <source>
        <dbReference type="Proteomes" id="UP000799537"/>
    </source>
</evidence>
<evidence type="ECO:0000313" key="2">
    <source>
        <dbReference type="EMBL" id="KAF2174195.1"/>
    </source>
</evidence>
<gene>
    <name evidence="2" type="ORF">M409DRAFT_49057</name>
</gene>
<proteinExistence type="predicted"/>
<feature type="region of interest" description="Disordered" evidence="1">
    <location>
        <begin position="249"/>
        <end position="307"/>
    </location>
</feature>
<feature type="region of interest" description="Disordered" evidence="1">
    <location>
        <begin position="1"/>
        <end position="57"/>
    </location>
</feature>
<accession>A0A6A6D558</accession>
<dbReference type="GeneID" id="54564400"/>
<dbReference type="RefSeq" id="XP_033675084.1">
    <property type="nucleotide sequence ID" value="XM_033811128.1"/>
</dbReference>
<feature type="compositionally biased region" description="Polar residues" evidence="1">
    <location>
        <begin position="249"/>
        <end position="266"/>
    </location>
</feature>
<organism evidence="2 3">
    <name type="scientific">Zasmidium cellare ATCC 36951</name>
    <dbReference type="NCBI Taxonomy" id="1080233"/>
    <lineage>
        <taxon>Eukaryota</taxon>
        <taxon>Fungi</taxon>
        <taxon>Dikarya</taxon>
        <taxon>Ascomycota</taxon>
        <taxon>Pezizomycotina</taxon>
        <taxon>Dothideomycetes</taxon>
        <taxon>Dothideomycetidae</taxon>
        <taxon>Mycosphaerellales</taxon>
        <taxon>Mycosphaerellaceae</taxon>
        <taxon>Zasmidium</taxon>
    </lineage>
</organism>
<evidence type="ECO:0000256" key="1">
    <source>
        <dbReference type="SAM" id="MobiDB-lite"/>
    </source>
</evidence>
<reference evidence="2" key="1">
    <citation type="journal article" date="2020" name="Stud. Mycol.">
        <title>101 Dothideomycetes genomes: a test case for predicting lifestyles and emergence of pathogens.</title>
        <authorList>
            <person name="Haridas S."/>
            <person name="Albert R."/>
            <person name="Binder M."/>
            <person name="Bloem J."/>
            <person name="Labutti K."/>
            <person name="Salamov A."/>
            <person name="Andreopoulos B."/>
            <person name="Baker S."/>
            <person name="Barry K."/>
            <person name="Bills G."/>
            <person name="Bluhm B."/>
            <person name="Cannon C."/>
            <person name="Castanera R."/>
            <person name="Culley D."/>
            <person name="Daum C."/>
            <person name="Ezra D."/>
            <person name="Gonzalez J."/>
            <person name="Henrissat B."/>
            <person name="Kuo A."/>
            <person name="Liang C."/>
            <person name="Lipzen A."/>
            <person name="Lutzoni F."/>
            <person name="Magnuson J."/>
            <person name="Mondo S."/>
            <person name="Nolan M."/>
            <person name="Ohm R."/>
            <person name="Pangilinan J."/>
            <person name="Park H.-J."/>
            <person name="Ramirez L."/>
            <person name="Alfaro M."/>
            <person name="Sun H."/>
            <person name="Tritt A."/>
            <person name="Yoshinaga Y."/>
            <person name="Zwiers L.-H."/>
            <person name="Turgeon B."/>
            <person name="Goodwin S."/>
            <person name="Spatafora J."/>
            <person name="Crous P."/>
            <person name="Grigoriev I."/>
        </authorList>
    </citation>
    <scope>NUCLEOTIDE SEQUENCE</scope>
    <source>
        <strain evidence="2">ATCC 36951</strain>
    </source>
</reference>
<feature type="compositionally biased region" description="Basic and acidic residues" evidence="1">
    <location>
        <begin position="267"/>
        <end position="281"/>
    </location>
</feature>
<dbReference type="Proteomes" id="UP000799537">
    <property type="component" value="Unassembled WGS sequence"/>
</dbReference>